<dbReference type="InterPro" id="IPR050465">
    <property type="entry name" value="UPF0194_transport"/>
</dbReference>
<keyword evidence="4" id="KW-0472">Membrane</keyword>
<evidence type="ECO:0000256" key="1">
    <source>
        <dbReference type="ARBA" id="ARBA00004196"/>
    </source>
</evidence>
<gene>
    <name evidence="5" type="ORF">V22_10820</name>
</gene>
<keyword evidence="4" id="KW-1133">Transmembrane helix</keyword>
<keyword evidence="2 3" id="KW-0175">Coiled coil</keyword>
<dbReference type="GO" id="GO:0030313">
    <property type="term" value="C:cell envelope"/>
    <property type="evidence" value="ECO:0007669"/>
    <property type="project" value="UniProtKB-SubCell"/>
</dbReference>
<dbReference type="KEGG" id="chya:V22_10820"/>
<dbReference type="PANTHER" id="PTHR32347">
    <property type="entry name" value="EFFLUX SYSTEM COMPONENT YKNX-RELATED"/>
    <property type="match status" value="1"/>
</dbReference>
<evidence type="ECO:0000313" key="6">
    <source>
        <dbReference type="Proteomes" id="UP000319976"/>
    </source>
</evidence>
<keyword evidence="6" id="KW-1185">Reference proteome</keyword>
<accession>A0A517T652</accession>
<dbReference type="Gene3D" id="1.10.287.470">
    <property type="entry name" value="Helix hairpin bin"/>
    <property type="match status" value="1"/>
</dbReference>
<evidence type="ECO:0000256" key="3">
    <source>
        <dbReference type="SAM" id="Coils"/>
    </source>
</evidence>
<protein>
    <submittedName>
        <fullName evidence="5">Putative efflux pump membrane fusion protein</fullName>
    </submittedName>
</protein>
<evidence type="ECO:0000256" key="4">
    <source>
        <dbReference type="SAM" id="Phobius"/>
    </source>
</evidence>
<dbReference type="PANTHER" id="PTHR32347:SF23">
    <property type="entry name" value="BLL5650 PROTEIN"/>
    <property type="match status" value="1"/>
</dbReference>
<dbReference type="AlphaFoldDB" id="A0A517T652"/>
<keyword evidence="4" id="KW-0812">Transmembrane</keyword>
<proteinExistence type="predicted"/>
<reference evidence="5 6" key="1">
    <citation type="submission" date="2019-02" db="EMBL/GenBank/DDBJ databases">
        <title>Deep-cultivation of Planctomycetes and their phenomic and genomic characterization uncovers novel biology.</title>
        <authorList>
            <person name="Wiegand S."/>
            <person name="Jogler M."/>
            <person name="Boedeker C."/>
            <person name="Pinto D."/>
            <person name="Vollmers J."/>
            <person name="Rivas-Marin E."/>
            <person name="Kohn T."/>
            <person name="Peeters S.H."/>
            <person name="Heuer A."/>
            <person name="Rast P."/>
            <person name="Oberbeckmann S."/>
            <person name="Bunk B."/>
            <person name="Jeske O."/>
            <person name="Meyerdierks A."/>
            <person name="Storesund J.E."/>
            <person name="Kallscheuer N."/>
            <person name="Luecker S."/>
            <person name="Lage O.M."/>
            <person name="Pohl T."/>
            <person name="Merkel B.J."/>
            <person name="Hornburger P."/>
            <person name="Mueller R.-W."/>
            <person name="Bruemmer F."/>
            <person name="Labrenz M."/>
            <person name="Spormann A.M."/>
            <person name="Op den Camp H."/>
            <person name="Overmann J."/>
            <person name="Amann R."/>
            <person name="Jetten M.S.M."/>
            <person name="Mascher T."/>
            <person name="Medema M.H."/>
            <person name="Devos D.P."/>
            <person name="Kaster A.-K."/>
            <person name="Ovreas L."/>
            <person name="Rohde M."/>
            <person name="Galperin M.Y."/>
            <person name="Jogler C."/>
        </authorList>
    </citation>
    <scope>NUCLEOTIDE SEQUENCE [LARGE SCALE GENOMIC DNA]</scope>
    <source>
        <strain evidence="5 6">V22</strain>
    </source>
</reference>
<feature type="coiled-coil region" evidence="3">
    <location>
        <begin position="107"/>
        <end position="299"/>
    </location>
</feature>
<organism evidence="5 6">
    <name type="scientific">Calycomorphotria hydatis</name>
    <dbReference type="NCBI Taxonomy" id="2528027"/>
    <lineage>
        <taxon>Bacteria</taxon>
        <taxon>Pseudomonadati</taxon>
        <taxon>Planctomycetota</taxon>
        <taxon>Planctomycetia</taxon>
        <taxon>Planctomycetales</taxon>
        <taxon>Planctomycetaceae</taxon>
        <taxon>Calycomorphotria</taxon>
    </lineage>
</organism>
<name>A0A517T652_9PLAN</name>
<dbReference type="RefSeq" id="WP_145260501.1">
    <property type="nucleotide sequence ID" value="NZ_CP036316.1"/>
</dbReference>
<evidence type="ECO:0000256" key="2">
    <source>
        <dbReference type="ARBA" id="ARBA00023054"/>
    </source>
</evidence>
<feature type="transmembrane region" description="Helical" evidence="4">
    <location>
        <begin position="27"/>
        <end position="47"/>
    </location>
</feature>
<dbReference type="EMBL" id="CP036316">
    <property type="protein sequence ID" value="QDT63857.1"/>
    <property type="molecule type" value="Genomic_DNA"/>
</dbReference>
<comment type="subcellular location">
    <subcellularLocation>
        <location evidence="1">Cell envelope</location>
    </subcellularLocation>
</comment>
<dbReference type="OrthoDB" id="9760528at2"/>
<sequence length="473" mass="53081">MYSPAAFSEDLIPTLRLTKASQVIRRIAYALLILMIVLVVVVSIAPWQQNVTGQGNVVAFDPEKRQQTLEVPIKGRIVRWGKNIVENAHVKKGEIIAEIQDLDPLLKNRLELQVLAYRNALEAANRQLEADQANLKSLNNIVTSYEAQLSAYRSVKDQVIAAATAYIEVAEQKIQAEKQVLAEEQAEYEQLRLDFERKRGLYEKDIVSGLKFQEAERKFKESAAKVEKAKAYLQAAEKELEGKLQERNAKTQKAQVDIDEALAKLDKAKADIAKGQSFIAKSSAEVNKAESTLLQAETKEFRQRSQLVQAPFDGYVVNIVPNSGTRILKEGDPVCTIVPDTQDRAVQIWLDGNDAPLVSPGRHVRLQFEGWPAVQFVGWPSVAVGTFGGRVVSVDQIDNGQGQFRVMIMPDGNSAEWPDERYLRQGVRANGWVLLDTVPLWYEIWRRLNGFPQATSYDQKKDKPATPKFVKPS</sequence>
<dbReference type="Proteomes" id="UP000319976">
    <property type="component" value="Chromosome"/>
</dbReference>
<evidence type="ECO:0000313" key="5">
    <source>
        <dbReference type="EMBL" id="QDT63857.1"/>
    </source>
</evidence>